<reference evidence="2 3" key="1">
    <citation type="submission" date="2017-08" db="EMBL/GenBank/DDBJ databases">
        <authorList>
            <person name="de Groot N.N."/>
        </authorList>
    </citation>
    <scope>NUCLEOTIDE SEQUENCE [LARGE SCALE GENOMIC DNA]</scope>
    <source>
        <strain evidence="2 3">JC228</strain>
    </source>
</reference>
<keyword evidence="1" id="KW-1133">Transmembrane helix</keyword>
<evidence type="ECO:0000313" key="2">
    <source>
        <dbReference type="EMBL" id="SNX68113.1"/>
    </source>
</evidence>
<dbReference type="EMBL" id="OAOP01000002">
    <property type="protein sequence ID" value="SNX68113.1"/>
    <property type="molecule type" value="Genomic_DNA"/>
</dbReference>
<dbReference type="Proteomes" id="UP000219546">
    <property type="component" value="Unassembled WGS sequence"/>
</dbReference>
<name>A0A285CM76_9BACI</name>
<evidence type="ECO:0000313" key="3">
    <source>
        <dbReference type="Proteomes" id="UP000219546"/>
    </source>
</evidence>
<accession>A0A285CM76</accession>
<proteinExistence type="predicted"/>
<dbReference type="OrthoDB" id="2971634at2"/>
<dbReference type="AlphaFoldDB" id="A0A285CM76"/>
<dbReference type="RefSeq" id="WP_097157512.1">
    <property type="nucleotide sequence ID" value="NZ_JBEPMQ010000001.1"/>
</dbReference>
<gene>
    <name evidence="2" type="ORF">SAMN05877753_102322</name>
</gene>
<keyword evidence="1" id="KW-0812">Transmembrane</keyword>
<feature type="transmembrane region" description="Helical" evidence="1">
    <location>
        <begin position="44"/>
        <end position="69"/>
    </location>
</feature>
<keyword evidence="3" id="KW-1185">Reference proteome</keyword>
<feature type="transmembrane region" description="Helical" evidence="1">
    <location>
        <begin position="81"/>
        <end position="107"/>
    </location>
</feature>
<organism evidence="2 3">
    <name type="scientific">Bacillus oleivorans</name>
    <dbReference type="NCBI Taxonomy" id="1448271"/>
    <lineage>
        <taxon>Bacteria</taxon>
        <taxon>Bacillati</taxon>
        <taxon>Bacillota</taxon>
        <taxon>Bacilli</taxon>
        <taxon>Bacillales</taxon>
        <taxon>Bacillaceae</taxon>
        <taxon>Bacillus</taxon>
    </lineage>
</organism>
<keyword evidence="1" id="KW-0472">Membrane</keyword>
<evidence type="ECO:0000256" key="1">
    <source>
        <dbReference type="SAM" id="Phobius"/>
    </source>
</evidence>
<sequence>MLSLIIKGLVTFFSAYVFILLFPAPTPFRIEEFIGECILNPAEFLASMLSFLFGFLCLGNLITEIITMFRHKAQKRRNEMIIPLISIVSISVLFQFGFWQIVIFYGFGIFYGMMSLREKTVHGG</sequence>
<feature type="transmembrane region" description="Helical" evidence="1">
    <location>
        <begin position="5"/>
        <end position="24"/>
    </location>
</feature>
<protein>
    <submittedName>
        <fullName evidence="2">Uncharacterized protein</fullName>
    </submittedName>
</protein>